<dbReference type="EMBL" id="NSJF01000002">
    <property type="protein sequence ID" value="PAT35053.1"/>
    <property type="molecule type" value="Genomic_DNA"/>
</dbReference>
<name>A0A2A2AB83_9BURK</name>
<sequence length="223" mass="24215">MAYKLIVTKEDQVMREHALVAPLTHIGRRQHNDLVLEDSTVSGKHAVVRINGTQLDIEDVGSTNGTYVNGDPIPAKVRQDLQLGDRIVIGPYRISVQLQMEGSWDTGQSITPTLTASHFEETQPASALIARSLPAAIDIATGANAGRRLMLNKIVTTIGSPAVGVLSFTHRPNHYTLTKLEGAQEAFVNDQPIGANKPIQLKDGDRIRMAAIEMVFRLLPPAA</sequence>
<dbReference type="PANTHER" id="PTHR23308">
    <property type="entry name" value="NUCLEAR INHIBITOR OF PROTEIN PHOSPHATASE-1"/>
    <property type="match status" value="1"/>
</dbReference>
<evidence type="ECO:0000313" key="3">
    <source>
        <dbReference type="Proteomes" id="UP000217999"/>
    </source>
</evidence>
<dbReference type="InterPro" id="IPR050923">
    <property type="entry name" value="Cell_Proc_Reg/RNA_Proc"/>
</dbReference>
<comment type="caution">
    <text evidence="2">The sequence shown here is derived from an EMBL/GenBank/DDBJ whole genome shotgun (WGS) entry which is preliminary data.</text>
</comment>
<evidence type="ECO:0000313" key="2">
    <source>
        <dbReference type="EMBL" id="PAT35053.1"/>
    </source>
</evidence>
<reference evidence="2 3" key="1">
    <citation type="submission" date="2017-08" db="EMBL/GenBank/DDBJ databases">
        <title>WGS of Clinical strains of the CDC Group NO-1 linked to zoonotic infections in humans.</title>
        <authorList>
            <person name="Bernier A.-M."/>
            <person name="Bernard K."/>
        </authorList>
    </citation>
    <scope>NUCLEOTIDE SEQUENCE [LARGE SCALE GENOMIC DNA]</scope>
    <source>
        <strain evidence="2 3">NML03-0146</strain>
    </source>
</reference>
<proteinExistence type="predicted"/>
<evidence type="ECO:0000259" key="1">
    <source>
        <dbReference type="PROSITE" id="PS50006"/>
    </source>
</evidence>
<dbReference type="AlphaFoldDB" id="A0A2A2AB83"/>
<dbReference type="Proteomes" id="UP000217999">
    <property type="component" value="Unassembled WGS sequence"/>
</dbReference>
<dbReference type="PROSITE" id="PS50006">
    <property type="entry name" value="FHA_DOMAIN"/>
    <property type="match status" value="1"/>
</dbReference>
<dbReference type="CDD" id="cd00060">
    <property type="entry name" value="FHA"/>
    <property type="match status" value="1"/>
</dbReference>
<dbReference type="SUPFAM" id="SSF49879">
    <property type="entry name" value="SMAD/FHA domain"/>
    <property type="match status" value="2"/>
</dbReference>
<protein>
    <submittedName>
        <fullName evidence="2">FHA domain-containing protein</fullName>
    </submittedName>
</protein>
<dbReference type="InterPro" id="IPR008984">
    <property type="entry name" value="SMAD_FHA_dom_sf"/>
</dbReference>
<feature type="domain" description="FHA" evidence="1">
    <location>
        <begin position="24"/>
        <end position="73"/>
    </location>
</feature>
<accession>A0A2A2AB83</accession>
<dbReference type="Pfam" id="PF00498">
    <property type="entry name" value="FHA"/>
    <property type="match status" value="2"/>
</dbReference>
<dbReference type="SMART" id="SM00240">
    <property type="entry name" value="FHA"/>
    <property type="match status" value="1"/>
</dbReference>
<gene>
    <name evidence="2" type="ORF">CK620_03775</name>
</gene>
<dbReference type="InterPro" id="IPR000253">
    <property type="entry name" value="FHA_dom"/>
</dbReference>
<dbReference type="Gene3D" id="2.60.200.20">
    <property type="match status" value="2"/>
</dbReference>
<organism evidence="2 3">
    <name type="scientific">Vandammella animalimorsus</name>
    <dbReference type="NCBI Taxonomy" id="2029117"/>
    <lineage>
        <taxon>Bacteria</taxon>
        <taxon>Pseudomonadati</taxon>
        <taxon>Pseudomonadota</taxon>
        <taxon>Betaproteobacteria</taxon>
        <taxon>Burkholderiales</taxon>
        <taxon>Comamonadaceae</taxon>
        <taxon>Vandammella</taxon>
    </lineage>
</organism>